<reference evidence="4" key="1">
    <citation type="submission" date="2016-06" db="UniProtKB">
        <authorList>
            <consortium name="WormBaseParasite"/>
        </authorList>
    </citation>
    <scope>IDENTIFICATION</scope>
</reference>
<proteinExistence type="predicted"/>
<reference evidence="2 3" key="2">
    <citation type="submission" date="2018-11" db="EMBL/GenBank/DDBJ databases">
        <authorList>
            <consortium name="Pathogen Informatics"/>
        </authorList>
    </citation>
    <scope>NUCLEOTIDE SEQUENCE [LARGE SCALE GENOMIC DNA]</scope>
</reference>
<organism evidence="4">
    <name type="scientific">Gongylonema pulchrum</name>
    <dbReference type="NCBI Taxonomy" id="637853"/>
    <lineage>
        <taxon>Eukaryota</taxon>
        <taxon>Metazoa</taxon>
        <taxon>Ecdysozoa</taxon>
        <taxon>Nematoda</taxon>
        <taxon>Chromadorea</taxon>
        <taxon>Rhabditida</taxon>
        <taxon>Spirurina</taxon>
        <taxon>Spiruromorpha</taxon>
        <taxon>Spiruroidea</taxon>
        <taxon>Gongylonematidae</taxon>
        <taxon>Gongylonema</taxon>
    </lineage>
</organism>
<accession>A0A183EIF2</accession>
<evidence type="ECO:0000313" key="4">
    <source>
        <dbReference type="WBParaSite" id="GPUH_0002076801-mRNA-1"/>
    </source>
</evidence>
<evidence type="ECO:0000259" key="1">
    <source>
        <dbReference type="Pfam" id="PF22976"/>
    </source>
</evidence>
<dbReference type="InterPro" id="IPR035979">
    <property type="entry name" value="RBD_domain_sf"/>
</dbReference>
<dbReference type="InterPro" id="IPR012677">
    <property type="entry name" value="Nucleotide-bd_a/b_plait_sf"/>
</dbReference>
<dbReference type="Proteomes" id="UP000271098">
    <property type="component" value="Unassembled WGS sequence"/>
</dbReference>
<sequence>MNSALPPVIAFGIKSVTAICWNGTVDSLFQGLFEEHSSFFLNIGCTGTDLYITNLANHGAYSGRGRGGGGGDYGYDDRYGGASYGRGRGHYDDYDGYARGDGYGRGDGAYSGRGRGGGGGDYGYDDRYAGGSYGRGRGHYDDYDGYARGDGYGRGDGFGRGDGYYRGGRGGFGGRGDGGYGRGGLGRGRGAAYYDDDRDYYNGDGPVMMIYGIDQENFNCDKMFNLLCLYGNCEKVNLLLFFPEKAAVIIGTHQVHKSKTDTAMAQMGTVRQVYTAIDNLHGTQAFGNRIALRPSKQQILHEIRDPFPLPDGTPSFRYLDCQINGRERCCFREYINSRNQRYSTPELAARNRIVKPTNVLHWYNAPVTMTEEKLREVLSFRPNSTKYWKLVNVP</sequence>
<evidence type="ECO:0000313" key="3">
    <source>
        <dbReference type="Proteomes" id="UP000271098"/>
    </source>
</evidence>
<evidence type="ECO:0000313" key="2">
    <source>
        <dbReference type="EMBL" id="VDN36715.1"/>
    </source>
</evidence>
<keyword evidence="3" id="KW-1185">Reference proteome</keyword>
<name>A0A183EIF2_9BILA</name>
<dbReference type="OrthoDB" id="302770at2759"/>
<dbReference type="Pfam" id="PF13893">
    <property type="entry name" value="RRM_5"/>
    <property type="match status" value="1"/>
</dbReference>
<gene>
    <name evidence="2" type="ORF">GPUH_LOCUS20744</name>
</gene>
<dbReference type="Gene3D" id="3.30.70.330">
    <property type="match status" value="2"/>
</dbReference>
<feature type="domain" description="Heterogeneous nuclear ribonucleoprotein L RRM" evidence="1">
    <location>
        <begin position="350"/>
        <end position="379"/>
    </location>
</feature>
<protein>
    <submittedName>
        <fullName evidence="4">RRM domain-containing protein</fullName>
    </submittedName>
</protein>
<dbReference type="WBParaSite" id="GPUH_0002076801-mRNA-1">
    <property type="protein sequence ID" value="GPUH_0002076801-mRNA-1"/>
    <property type="gene ID" value="GPUH_0002076801"/>
</dbReference>
<dbReference type="AlphaFoldDB" id="A0A183EIF2"/>
<dbReference type="CDD" id="cd12424">
    <property type="entry name" value="RRM3_hnRNPL_like"/>
    <property type="match status" value="1"/>
</dbReference>
<dbReference type="InterPro" id="IPR055204">
    <property type="entry name" value="HNRNPL_RRM"/>
</dbReference>
<dbReference type="SUPFAM" id="SSF54928">
    <property type="entry name" value="RNA-binding domain, RBD"/>
    <property type="match status" value="1"/>
</dbReference>
<dbReference type="GO" id="GO:0003676">
    <property type="term" value="F:nucleic acid binding"/>
    <property type="evidence" value="ECO:0007669"/>
    <property type="project" value="InterPro"/>
</dbReference>
<dbReference type="Pfam" id="PF22976">
    <property type="entry name" value="RRM_10"/>
    <property type="match status" value="1"/>
</dbReference>
<dbReference type="EMBL" id="UYRT01091042">
    <property type="protein sequence ID" value="VDN36715.1"/>
    <property type="molecule type" value="Genomic_DNA"/>
</dbReference>
<dbReference type="PANTHER" id="PTHR15592">
    <property type="entry name" value="MATRIN 3/NUCLEAR PROTEIN 220-RELATED"/>
    <property type="match status" value="1"/>
</dbReference>